<dbReference type="AlphaFoldDB" id="A0A7S2QZR4"/>
<organism evidence="3">
    <name type="scientific">Eucampia antarctica</name>
    <dbReference type="NCBI Taxonomy" id="49252"/>
    <lineage>
        <taxon>Eukaryota</taxon>
        <taxon>Sar</taxon>
        <taxon>Stramenopiles</taxon>
        <taxon>Ochrophyta</taxon>
        <taxon>Bacillariophyta</taxon>
        <taxon>Mediophyceae</taxon>
        <taxon>Biddulphiophycidae</taxon>
        <taxon>Hemiaulales</taxon>
        <taxon>Hemiaulaceae</taxon>
        <taxon>Eucampia</taxon>
    </lineage>
</organism>
<dbReference type="EMBL" id="HBHI01001083">
    <property type="protein sequence ID" value="CAD9656686.1"/>
    <property type="molecule type" value="Transcribed_RNA"/>
</dbReference>
<reference evidence="3" key="1">
    <citation type="submission" date="2021-01" db="EMBL/GenBank/DDBJ databases">
        <authorList>
            <person name="Corre E."/>
            <person name="Pelletier E."/>
            <person name="Niang G."/>
            <person name="Scheremetjew M."/>
            <person name="Finn R."/>
            <person name="Kale V."/>
            <person name="Holt S."/>
            <person name="Cochrane G."/>
            <person name="Meng A."/>
            <person name="Brown T."/>
            <person name="Cohen L."/>
        </authorList>
    </citation>
    <scope>NUCLEOTIDE SEQUENCE</scope>
    <source>
        <strain evidence="3">CCMP1452</strain>
    </source>
</reference>
<keyword evidence="2" id="KW-0732">Signal</keyword>
<feature type="region of interest" description="Disordered" evidence="1">
    <location>
        <begin position="121"/>
        <end position="144"/>
    </location>
</feature>
<feature type="compositionally biased region" description="Basic and acidic residues" evidence="1">
    <location>
        <begin position="281"/>
        <end position="297"/>
    </location>
</feature>
<proteinExistence type="predicted"/>
<evidence type="ECO:0000256" key="2">
    <source>
        <dbReference type="SAM" id="SignalP"/>
    </source>
</evidence>
<gene>
    <name evidence="3" type="ORF">EANT1437_LOCUS485</name>
</gene>
<sequence>MVFQKIRLLASVLIFVTQSYSKQQRSFSQNHYVSESNSNLSPTSTFFSKSVSWTSKFDHNILDFRGGGFAEHSVSVFSRLLKIVQTANPVKLNKVQATYVASLEEQIEILERQIRTSREESRQLRSLINSKSSSSRKNSSDAIRKGVVTESHLRDELQSLQRLIQELETTKKELSVLLEMEKKQMEILTRKLEAEKQKVHATEDRAKVELEELRKTLLEQSKKQLEQLQKSAEKRLDAEQKRLETAALDAVVAEKKKGEEAVEKEKIKMRKLVKVLAEKERKEMKKANKKPKEERTAKIIQGNTGSGSLPGKKKSIQAMRGNSK</sequence>
<feature type="signal peptide" evidence="2">
    <location>
        <begin position="1"/>
        <end position="21"/>
    </location>
</feature>
<name>A0A7S2QZR4_9STRA</name>
<protein>
    <submittedName>
        <fullName evidence="3">Uncharacterized protein</fullName>
    </submittedName>
</protein>
<accession>A0A7S2QZR4</accession>
<feature type="region of interest" description="Disordered" evidence="1">
    <location>
        <begin position="281"/>
        <end position="324"/>
    </location>
</feature>
<feature type="compositionally biased region" description="Low complexity" evidence="1">
    <location>
        <begin position="124"/>
        <end position="137"/>
    </location>
</feature>
<evidence type="ECO:0000313" key="3">
    <source>
        <dbReference type="EMBL" id="CAD9656686.1"/>
    </source>
</evidence>
<evidence type="ECO:0000256" key="1">
    <source>
        <dbReference type="SAM" id="MobiDB-lite"/>
    </source>
</evidence>
<feature type="chain" id="PRO_5030868494" evidence="2">
    <location>
        <begin position="22"/>
        <end position="324"/>
    </location>
</feature>